<organism evidence="3 4">
    <name type="scientific">Leucocoprinus birnbaumii</name>
    <dbReference type="NCBI Taxonomy" id="56174"/>
    <lineage>
        <taxon>Eukaryota</taxon>
        <taxon>Fungi</taxon>
        <taxon>Dikarya</taxon>
        <taxon>Basidiomycota</taxon>
        <taxon>Agaricomycotina</taxon>
        <taxon>Agaricomycetes</taxon>
        <taxon>Agaricomycetidae</taxon>
        <taxon>Agaricales</taxon>
        <taxon>Agaricineae</taxon>
        <taxon>Agaricaceae</taxon>
        <taxon>Leucocoprinus</taxon>
    </lineage>
</organism>
<comment type="caution">
    <text evidence="3">The sequence shown here is derived from an EMBL/GenBank/DDBJ whole genome shotgun (WGS) entry which is preliminary data.</text>
</comment>
<evidence type="ECO:0000313" key="3">
    <source>
        <dbReference type="EMBL" id="KAJ3552662.1"/>
    </source>
</evidence>
<dbReference type="InterPro" id="IPR056884">
    <property type="entry name" value="NPHP3-like_N"/>
</dbReference>
<feature type="domain" description="Nephrocystin 3-like N-terminal" evidence="2">
    <location>
        <begin position="29"/>
        <end position="190"/>
    </location>
</feature>
<gene>
    <name evidence="3" type="ORF">NP233_g12829</name>
</gene>
<reference evidence="3" key="1">
    <citation type="submission" date="2022-07" db="EMBL/GenBank/DDBJ databases">
        <title>Genome Sequence of Leucocoprinus birnbaumii.</title>
        <authorList>
            <person name="Buettner E."/>
        </authorList>
    </citation>
    <scope>NUCLEOTIDE SEQUENCE</scope>
    <source>
        <strain evidence="3">VT141</strain>
    </source>
</reference>
<keyword evidence="4" id="KW-1185">Reference proteome</keyword>
<proteinExistence type="predicted"/>
<evidence type="ECO:0000256" key="1">
    <source>
        <dbReference type="ARBA" id="ARBA00022737"/>
    </source>
</evidence>
<evidence type="ECO:0000259" key="2">
    <source>
        <dbReference type="Pfam" id="PF24883"/>
    </source>
</evidence>
<dbReference type="PANTHER" id="PTHR10039">
    <property type="entry name" value="AMELOGENIN"/>
    <property type="match status" value="1"/>
</dbReference>
<dbReference type="Pfam" id="PF24883">
    <property type="entry name" value="NPHP3_N"/>
    <property type="match status" value="1"/>
</dbReference>
<dbReference type="PANTHER" id="PTHR10039:SF17">
    <property type="entry name" value="FUNGAL STAND N-TERMINAL GOODBYE DOMAIN-CONTAINING PROTEIN-RELATED"/>
    <property type="match status" value="1"/>
</dbReference>
<dbReference type="Proteomes" id="UP001213000">
    <property type="component" value="Unassembled WGS sequence"/>
</dbReference>
<dbReference type="AlphaFoldDB" id="A0AAD5VDQ1"/>
<accession>A0AAD5VDQ1</accession>
<dbReference type="EMBL" id="JANIEX010002022">
    <property type="protein sequence ID" value="KAJ3552662.1"/>
    <property type="molecule type" value="Genomic_DNA"/>
</dbReference>
<protein>
    <recommendedName>
        <fullName evidence="2">Nephrocystin 3-like N-terminal domain-containing protein</fullName>
    </recommendedName>
</protein>
<dbReference type="InterPro" id="IPR027417">
    <property type="entry name" value="P-loop_NTPase"/>
</dbReference>
<sequence length="523" mass="59193">MPDAFHDSAARYPPPKCHPGTRKIYIDQIMDWALGKSEHKEPVLWIRGPFGVGKSAVAQSVAEALKPMNQLAATLFFALSNTDRDNPQRVFTSIIYQITTLCESFAHVIDARIRKDLSITTKSISTQFEELLVAPLKQIDTMKNGLEGRVVIIDGLDECRGTAVQCEIIRIITTSAQNRTTPFRWLITSRPEDAILRTMQSSALSSIHFAIELSVSRDIDHEILMFLIDEFTKVRESHGLPGPWPSDEALSLLVERGAGLWIYISAIVRFINDENSFGPEDQLRIVLGLTADMSNEVQPINPLAEMDCFYILTMKRIPPIFQTVARRMILLHSLDYLDLNGIALCLGLSLEQLRRCCTSIQSVAELRSLGLDSSELHFYHTSFIDFLYDPTRSRGFSVYGEFLIQYRRELLEWLHTVCSRTLNPSQFTFPASPVLPKFVDRGERYRCVLGTFWELCLVPNHPIDPQTATSISNLPFRKMLGLIPKTVLKWYIECDKLKHLDKNVGFCSLLNVLGAQRSDGVPT</sequence>
<dbReference type="SUPFAM" id="SSF52540">
    <property type="entry name" value="P-loop containing nucleoside triphosphate hydrolases"/>
    <property type="match status" value="1"/>
</dbReference>
<name>A0AAD5VDQ1_9AGAR</name>
<dbReference type="Gene3D" id="3.40.50.300">
    <property type="entry name" value="P-loop containing nucleotide triphosphate hydrolases"/>
    <property type="match status" value="1"/>
</dbReference>
<keyword evidence="1" id="KW-0677">Repeat</keyword>
<evidence type="ECO:0000313" key="4">
    <source>
        <dbReference type="Proteomes" id="UP001213000"/>
    </source>
</evidence>